<reference evidence="3" key="2">
    <citation type="journal article" date="2018" name="BMC Genomics">
        <title>Genomic insights into host adaptation between the wheat stripe rust pathogen (Puccinia striiformis f. sp. tritici) and the barley stripe rust pathogen (Puccinia striiformis f. sp. hordei).</title>
        <authorList>
            <person name="Xia C."/>
            <person name="Wang M."/>
            <person name="Yin C."/>
            <person name="Cornejo O.E."/>
            <person name="Hulbert S.H."/>
            <person name="Chen X."/>
        </authorList>
    </citation>
    <scope>NUCLEOTIDE SEQUENCE [LARGE SCALE GENOMIC DNA]</scope>
    <source>
        <strain evidence="3">93TX-2</strain>
    </source>
</reference>
<protein>
    <submittedName>
        <fullName evidence="2">Uncharacterized protein</fullName>
    </submittedName>
</protein>
<feature type="compositionally biased region" description="Basic and acidic residues" evidence="1">
    <location>
        <begin position="28"/>
        <end position="38"/>
    </location>
</feature>
<reference evidence="2 3" key="1">
    <citation type="submission" date="2017-12" db="EMBL/GenBank/DDBJ databases">
        <title>Gene loss provides genomic basis for host adaptation in cereal stripe rust fungi.</title>
        <authorList>
            <person name="Xia C."/>
        </authorList>
    </citation>
    <scope>NUCLEOTIDE SEQUENCE [LARGE SCALE GENOMIC DNA]</scope>
    <source>
        <strain evidence="2 3">93TX-2</strain>
    </source>
</reference>
<reference evidence="3" key="3">
    <citation type="journal article" date="2018" name="Mol. Plant Microbe Interact.">
        <title>Genome sequence resources for the wheat stripe rust pathogen (Puccinia striiformis f. sp. tritici) and the barley stripe rust pathogen (Puccinia striiformis f. sp. hordei).</title>
        <authorList>
            <person name="Xia C."/>
            <person name="Wang M."/>
            <person name="Yin C."/>
            <person name="Cornejo O.E."/>
            <person name="Hulbert S.H."/>
            <person name="Chen X."/>
        </authorList>
    </citation>
    <scope>NUCLEOTIDE SEQUENCE [LARGE SCALE GENOMIC DNA]</scope>
    <source>
        <strain evidence="3">93TX-2</strain>
    </source>
</reference>
<gene>
    <name evidence="2" type="ORF">PSHT_00293</name>
</gene>
<keyword evidence="3" id="KW-1185">Reference proteome</keyword>
<feature type="region of interest" description="Disordered" evidence="1">
    <location>
        <begin position="1"/>
        <end position="48"/>
    </location>
</feature>
<evidence type="ECO:0000256" key="1">
    <source>
        <dbReference type="SAM" id="MobiDB-lite"/>
    </source>
</evidence>
<dbReference type="AlphaFoldDB" id="A0A2S4WNH5"/>
<feature type="compositionally biased region" description="Polar residues" evidence="1">
    <location>
        <begin position="39"/>
        <end position="48"/>
    </location>
</feature>
<name>A0A2S4WNH5_9BASI</name>
<dbReference type="EMBL" id="PKSM01000002">
    <property type="protein sequence ID" value="POW23299.1"/>
    <property type="molecule type" value="Genomic_DNA"/>
</dbReference>
<sequence length="106" mass="11961">MRERSANLSENNIIGKAFPDNDNNPVPPERDSASHDSSDQSIDQNATPASFVVCIPKDWPRHQPNLPEPRRKTQHMLTCYSVDPTAYNVHGDDLDWHDDARTPLGK</sequence>
<organism evidence="2 3">
    <name type="scientific">Puccinia striiformis</name>
    <dbReference type="NCBI Taxonomy" id="27350"/>
    <lineage>
        <taxon>Eukaryota</taxon>
        <taxon>Fungi</taxon>
        <taxon>Dikarya</taxon>
        <taxon>Basidiomycota</taxon>
        <taxon>Pucciniomycotina</taxon>
        <taxon>Pucciniomycetes</taxon>
        <taxon>Pucciniales</taxon>
        <taxon>Pucciniaceae</taxon>
        <taxon>Puccinia</taxon>
    </lineage>
</organism>
<proteinExistence type="predicted"/>
<feature type="compositionally biased region" description="Polar residues" evidence="1">
    <location>
        <begin position="1"/>
        <end position="12"/>
    </location>
</feature>
<accession>A0A2S4WNH5</accession>
<comment type="caution">
    <text evidence="2">The sequence shown here is derived from an EMBL/GenBank/DDBJ whole genome shotgun (WGS) entry which is preliminary data.</text>
</comment>
<evidence type="ECO:0000313" key="2">
    <source>
        <dbReference type="EMBL" id="POW23299.1"/>
    </source>
</evidence>
<evidence type="ECO:0000313" key="3">
    <source>
        <dbReference type="Proteomes" id="UP000238274"/>
    </source>
</evidence>
<dbReference type="Proteomes" id="UP000238274">
    <property type="component" value="Unassembled WGS sequence"/>
</dbReference>
<dbReference type="VEuPathDB" id="FungiDB:PSHT_00293"/>